<dbReference type="EMBL" id="NPEF01000160">
    <property type="protein sequence ID" value="PJZ92204.1"/>
    <property type="molecule type" value="Genomic_DNA"/>
</dbReference>
<evidence type="ECO:0000313" key="3">
    <source>
        <dbReference type="EMBL" id="PJZ92204.1"/>
    </source>
</evidence>
<evidence type="ECO:0000256" key="1">
    <source>
        <dbReference type="SAM" id="Phobius"/>
    </source>
</evidence>
<keyword evidence="1" id="KW-0472">Membrane</keyword>
<keyword evidence="1" id="KW-0812">Transmembrane</keyword>
<dbReference type="RefSeq" id="WP_100765392.1">
    <property type="nucleotide sequence ID" value="NZ_NPEF02000016.1"/>
</dbReference>
<dbReference type="AlphaFoldDB" id="A0A2N0B6N9"/>
<dbReference type="Proteomes" id="UP000232122">
    <property type="component" value="Unassembled WGS sequence"/>
</dbReference>
<feature type="transmembrane region" description="Helical" evidence="1">
    <location>
        <begin position="51"/>
        <end position="68"/>
    </location>
</feature>
<dbReference type="OrthoDB" id="345858at2"/>
<feature type="transmembrane region" description="Helical" evidence="1">
    <location>
        <begin position="12"/>
        <end position="45"/>
    </location>
</feature>
<sequence length="92" mass="9956">MSKNKNPILAWATRFTVLGIGLCGICCLAPLVIALTGVSALSWWFGISEKIGMFSLSLAGLLAIVWFLKRKNSHACSVDCSCKPENQNNAVR</sequence>
<keyword evidence="1" id="KW-1133">Transmembrane helix</keyword>
<gene>
    <name evidence="2" type="ORF">CH379_013790</name>
    <name evidence="3" type="ORF">CH379_14440</name>
</gene>
<reference evidence="3" key="1">
    <citation type="submission" date="2017-07" db="EMBL/GenBank/DDBJ databases">
        <title>Leptospira spp. isolated from tropical soils.</title>
        <authorList>
            <person name="Thibeaux R."/>
            <person name="Iraola G."/>
            <person name="Ferres I."/>
            <person name="Bierque E."/>
            <person name="Girault D."/>
            <person name="Soupe-Gilbert M.-E."/>
            <person name="Picardeau M."/>
            <person name="Goarant C."/>
        </authorList>
    </citation>
    <scope>NUCLEOTIDE SEQUENCE [LARGE SCALE GENOMIC DNA]</scope>
    <source>
        <strain evidence="3">ATI7-C-A5</strain>
    </source>
</reference>
<reference evidence="2" key="3">
    <citation type="submission" date="2023-10" db="EMBL/GenBank/DDBJ databases">
        <authorList>
            <person name="Picardeau M."/>
            <person name="Thibeaux R."/>
        </authorList>
    </citation>
    <scope>NUCLEOTIDE SEQUENCE</scope>
    <source>
        <strain evidence="2">ATI7-C-A5</strain>
    </source>
</reference>
<keyword evidence="4" id="KW-1185">Reference proteome</keyword>
<accession>A0A2N0B6N9</accession>
<evidence type="ECO:0000313" key="2">
    <source>
        <dbReference type="EMBL" id="MDV6236697.1"/>
    </source>
</evidence>
<comment type="caution">
    <text evidence="3">The sequence shown here is derived from an EMBL/GenBank/DDBJ whole genome shotgun (WGS) entry which is preliminary data.</text>
</comment>
<name>A0A2N0B6N9_9LEPT</name>
<organism evidence="3">
    <name type="scientific">Leptospira ellisii</name>
    <dbReference type="NCBI Taxonomy" id="2023197"/>
    <lineage>
        <taxon>Bacteria</taxon>
        <taxon>Pseudomonadati</taxon>
        <taxon>Spirochaetota</taxon>
        <taxon>Spirochaetia</taxon>
        <taxon>Leptospirales</taxon>
        <taxon>Leptospiraceae</taxon>
        <taxon>Leptospira</taxon>
    </lineage>
</organism>
<evidence type="ECO:0008006" key="5">
    <source>
        <dbReference type="Google" id="ProtNLM"/>
    </source>
</evidence>
<evidence type="ECO:0000313" key="4">
    <source>
        <dbReference type="Proteomes" id="UP000232122"/>
    </source>
</evidence>
<protein>
    <recommendedName>
        <fullName evidence="5">Mercuric transport protein MerT</fullName>
    </recommendedName>
</protein>
<reference evidence="2 4" key="2">
    <citation type="journal article" date="2018" name="Microb. Genom.">
        <title>Deciphering the unexplored Leptospira diversity from soils uncovers genomic evolution to virulence.</title>
        <authorList>
            <person name="Thibeaux R."/>
            <person name="Iraola G."/>
            <person name="Ferres I."/>
            <person name="Bierque E."/>
            <person name="Girault D."/>
            <person name="Soupe-Gilbert M.E."/>
            <person name="Picardeau M."/>
            <person name="Goarant C."/>
        </authorList>
    </citation>
    <scope>NUCLEOTIDE SEQUENCE [LARGE SCALE GENOMIC DNA]</scope>
    <source>
        <strain evidence="2 4">ATI7-C-A5</strain>
    </source>
</reference>
<proteinExistence type="predicted"/>
<dbReference type="Gene3D" id="1.10.287.910">
    <property type="entry name" value="bacterial mercury transporter, merf"/>
    <property type="match status" value="1"/>
</dbReference>
<dbReference type="EMBL" id="NPEF02000016">
    <property type="protein sequence ID" value="MDV6236697.1"/>
    <property type="molecule type" value="Genomic_DNA"/>
</dbReference>